<dbReference type="STRING" id="6290.A0A0N4WD98"/>
<sequence length="120" mass="13444">MLEQYSNQCEYAFYMRGLIARIEGELEEALSWFNKALAISANATTYLVNIGRIYFLMGNHTLAVEYLEKAVKADPTDLAPGLQTSIELIIFLAKLMAELGDTTAAIQAYERALQVFMVPQ</sequence>
<protein>
    <submittedName>
        <fullName evidence="7">TPR_REGION domain-containing protein</fullName>
    </submittedName>
</protein>
<dbReference type="Pfam" id="PF13424">
    <property type="entry name" value="TPR_12"/>
    <property type="match status" value="1"/>
</dbReference>
<dbReference type="PANTHER" id="PTHR44186:SF1">
    <property type="entry name" value="BARDET-BIEDL SYNDROME 4 PROTEIN"/>
    <property type="match status" value="1"/>
</dbReference>
<evidence type="ECO:0000256" key="3">
    <source>
        <dbReference type="ARBA" id="ARBA00023778"/>
    </source>
</evidence>
<comment type="similarity">
    <text evidence="3">Belongs to the BBS4 family.</text>
</comment>
<evidence type="ECO:0000256" key="1">
    <source>
        <dbReference type="ARBA" id="ARBA00022737"/>
    </source>
</evidence>
<dbReference type="InterPro" id="IPR019734">
    <property type="entry name" value="TPR_rpt"/>
</dbReference>
<keyword evidence="6" id="KW-1185">Reference proteome</keyword>
<dbReference type="Gene3D" id="1.25.40.10">
    <property type="entry name" value="Tetratricopeptide repeat domain"/>
    <property type="match status" value="1"/>
</dbReference>
<dbReference type="Pfam" id="PF13181">
    <property type="entry name" value="TPR_8"/>
    <property type="match status" value="1"/>
</dbReference>
<dbReference type="SUPFAM" id="SSF48452">
    <property type="entry name" value="TPR-like"/>
    <property type="match status" value="1"/>
</dbReference>
<evidence type="ECO:0000256" key="2">
    <source>
        <dbReference type="ARBA" id="ARBA00022803"/>
    </source>
</evidence>
<evidence type="ECO:0000313" key="6">
    <source>
        <dbReference type="Proteomes" id="UP000268014"/>
    </source>
</evidence>
<dbReference type="SMART" id="SM00028">
    <property type="entry name" value="TPR"/>
    <property type="match status" value="3"/>
</dbReference>
<dbReference type="AlphaFoldDB" id="A0A0N4WD98"/>
<evidence type="ECO:0000313" key="7">
    <source>
        <dbReference type="WBParaSite" id="HPLM_0000854201-mRNA-1"/>
    </source>
</evidence>
<dbReference type="OrthoDB" id="309339at2759"/>
<keyword evidence="2 4" id="KW-0802">TPR repeat</keyword>
<dbReference type="PROSITE" id="PS50005">
    <property type="entry name" value="TPR"/>
    <property type="match status" value="2"/>
</dbReference>
<reference evidence="7" key="1">
    <citation type="submission" date="2017-02" db="UniProtKB">
        <authorList>
            <consortium name="WormBaseParasite"/>
        </authorList>
    </citation>
    <scope>IDENTIFICATION</scope>
</reference>
<reference evidence="5 6" key="2">
    <citation type="submission" date="2018-11" db="EMBL/GenBank/DDBJ databases">
        <authorList>
            <consortium name="Pathogen Informatics"/>
        </authorList>
    </citation>
    <scope>NUCLEOTIDE SEQUENCE [LARGE SCALE GENOMIC DNA]</scope>
    <source>
        <strain evidence="5 6">MHpl1</strain>
    </source>
</reference>
<feature type="repeat" description="TPR" evidence="4">
    <location>
        <begin position="44"/>
        <end position="77"/>
    </location>
</feature>
<dbReference type="PANTHER" id="PTHR44186">
    <property type="match status" value="1"/>
</dbReference>
<proteinExistence type="inferred from homology"/>
<dbReference type="Proteomes" id="UP000268014">
    <property type="component" value="Unassembled WGS sequence"/>
</dbReference>
<evidence type="ECO:0000313" key="5">
    <source>
        <dbReference type="EMBL" id="VDO35139.1"/>
    </source>
</evidence>
<dbReference type="EMBL" id="UZAF01016882">
    <property type="protein sequence ID" value="VDO35139.1"/>
    <property type="molecule type" value="Genomic_DNA"/>
</dbReference>
<gene>
    <name evidence="5" type="ORF">HPLM_LOCUS8534</name>
</gene>
<organism evidence="7">
    <name type="scientific">Haemonchus placei</name>
    <name type="common">Barber's pole worm</name>
    <dbReference type="NCBI Taxonomy" id="6290"/>
    <lineage>
        <taxon>Eukaryota</taxon>
        <taxon>Metazoa</taxon>
        <taxon>Ecdysozoa</taxon>
        <taxon>Nematoda</taxon>
        <taxon>Chromadorea</taxon>
        <taxon>Rhabditida</taxon>
        <taxon>Rhabditina</taxon>
        <taxon>Rhabditomorpha</taxon>
        <taxon>Strongyloidea</taxon>
        <taxon>Trichostrongylidae</taxon>
        <taxon>Haemonchus</taxon>
    </lineage>
</organism>
<dbReference type="WBParaSite" id="HPLM_0000854201-mRNA-1">
    <property type="protein sequence ID" value="HPLM_0000854201-mRNA-1"/>
    <property type="gene ID" value="HPLM_0000854201"/>
</dbReference>
<evidence type="ECO:0000256" key="4">
    <source>
        <dbReference type="PROSITE-ProRule" id="PRU00339"/>
    </source>
</evidence>
<dbReference type="InterPro" id="IPR011990">
    <property type="entry name" value="TPR-like_helical_dom_sf"/>
</dbReference>
<dbReference type="GO" id="GO:0061512">
    <property type="term" value="P:protein localization to cilium"/>
    <property type="evidence" value="ECO:0007669"/>
    <property type="project" value="TreeGrafter"/>
</dbReference>
<name>A0A0N4WD98_HAEPC</name>
<accession>A0A0N4WD98</accession>
<dbReference type="GO" id="GO:0060271">
    <property type="term" value="P:cilium assembly"/>
    <property type="evidence" value="ECO:0007669"/>
    <property type="project" value="TreeGrafter"/>
</dbReference>
<dbReference type="GO" id="GO:0036064">
    <property type="term" value="C:ciliary basal body"/>
    <property type="evidence" value="ECO:0007669"/>
    <property type="project" value="TreeGrafter"/>
</dbReference>
<feature type="repeat" description="TPR" evidence="4">
    <location>
        <begin position="10"/>
        <end position="43"/>
    </location>
</feature>
<keyword evidence="1" id="KW-0677">Repeat</keyword>